<evidence type="ECO:0000313" key="4">
    <source>
        <dbReference type="Proteomes" id="UP000002357"/>
    </source>
</evidence>
<dbReference type="EMBL" id="CM000913">
    <property type="protein sequence ID" value="EFG10543.1"/>
    <property type="molecule type" value="Genomic_DNA"/>
</dbReference>
<dbReference type="AlphaFoldDB" id="E2Q0K0"/>
<dbReference type="SMART" id="SM00028">
    <property type="entry name" value="TPR"/>
    <property type="match status" value="3"/>
</dbReference>
<dbReference type="InterPro" id="IPR027417">
    <property type="entry name" value="P-loop_NTPase"/>
</dbReference>
<dbReference type="KEGG" id="sclf:BB341_01160"/>
<name>E2Q0K0_STRCL</name>
<dbReference type="Gene3D" id="1.10.10.10">
    <property type="entry name" value="Winged helix-like DNA-binding domain superfamily/Winged helix DNA-binding domain"/>
    <property type="match status" value="1"/>
</dbReference>
<evidence type="ECO:0000256" key="1">
    <source>
        <dbReference type="ARBA" id="ARBA00023012"/>
    </source>
</evidence>
<dbReference type="Pfam" id="PF13424">
    <property type="entry name" value="TPR_12"/>
    <property type="match status" value="1"/>
</dbReference>
<dbReference type="InterPro" id="IPR019734">
    <property type="entry name" value="TPR_rpt"/>
</dbReference>
<dbReference type="InterPro" id="IPR036388">
    <property type="entry name" value="WH-like_DNA-bd_sf"/>
</dbReference>
<feature type="domain" description="Bacterial transcriptional activator" evidence="2">
    <location>
        <begin position="115"/>
        <end position="245"/>
    </location>
</feature>
<dbReference type="GO" id="GO:0000160">
    <property type="term" value="P:phosphorelay signal transduction system"/>
    <property type="evidence" value="ECO:0007669"/>
    <property type="project" value="UniProtKB-KW"/>
</dbReference>
<proteinExistence type="predicted"/>
<dbReference type="GO" id="GO:0043531">
    <property type="term" value="F:ADP binding"/>
    <property type="evidence" value="ECO:0007669"/>
    <property type="project" value="InterPro"/>
</dbReference>
<accession>E2Q0K0</accession>
<dbReference type="Gene3D" id="3.40.50.300">
    <property type="entry name" value="P-loop containing nucleotide triphosphate hydrolases"/>
    <property type="match status" value="1"/>
</dbReference>
<dbReference type="InterPro" id="IPR005158">
    <property type="entry name" value="BTAD"/>
</dbReference>
<dbReference type="STRING" id="1901.BB341_01160"/>
<dbReference type="PANTHER" id="PTHR47691">
    <property type="entry name" value="REGULATOR-RELATED"/>
    <property type="match status" value="1"/>
</dbReference>
<evidence type="ECO:0000313" key="3">
    <source>
        <dbReference type="EMBL" id="EFG10543.1"/>
    </source>
</evidence>
<dbReference type="SUPFAM" id="SSF52540">
    <property type="entry name" value="P-loop containing nucleoside triphosphate hydrolases"/>
    <property type="match status" value="1"/>
</dbReference>
<keyword evidence="1" id="KW-0902">Two-component regulatory system</keyword>
<dbReference type="Proteomes" id="UP000002357">
    <property type="component" value="Chromosome"/>
</dbReference>
<evidence type="ECO:0000259" key="2">
    <source>
        <dbReference type="SMART" id="SM01043"/>
    </source>
</evidence>
<dbReference type="PRINTS" id="PR00364">
    <property type="entry name" value="DISEASERSIST"/>
</dbReference>
<sequence>MVCRCHRHRGPRRTAAMNGKELIGMEFRVLGPVAVLQSGLPVPVASKPLHLLAVLLLAPGHRAPHSIVAHCLWPGEESNSNRIRQCFHQLRQSVPGIFQRNERGYCQIQVVPQSVDCIRFQESLRAADAAKSAAERLKALRSALGEVRGTPLEGLPGEGFQRKREEISETLREATAACVLAELDCGETERAYERAAQALEQWPESEPLLALNVRALRGLGRDDRIGPLLTRWERGTGRSATHLLLSRTTAEGPDRVTVSSAPAPFPAKHRQLPAQPGVLIGRRAELEQLREIVLGLTRETRVAAVGGMPGVGKTFLAVRTAELVMRHFPDGVLYVDLHGYSPGEPEPHARILVRILNDLGVSPATPTDDGMASAYRNALANRAVLLVLDNARDEDHVRPLLPAPGASAAIITSRRKLHGLGVRESAGLVDLLPLDDGESAELLRIRLGEDRTRTALPFLPDLVDHCGGLPLALCVVAARIAHHPARDVAGIVRELRQENTRLRSLDLASQSESVRLSLELSHRQLPAPAARLLWQLAVHPGPTFSWQAVRSLEPDNRSGLSEALDSLTGMNLVAEMEEDRYFLHDVIRLYAGGLANRRSEAERAAVVERVLYFLLHNARACDRVLDPDRRLPIGEPQGVEVVTPGSAPNAMRWFETEYPTLVAAVGLAREHGLDRYTWLLPMTLVTFQWRTHRYLDALDLLTPALTAAERVADTADVGMIYRMLAGTHQGLQNPALAVRALRSAVRVSEEDGDTSGAALGRHALGVVLRGSGATVEAHQNFAGALAAFEQLGDPLGRGAALNGVGNVHYDLGRYDEALEYCLRSLAVLDRTDDLNGRAYALFSLGRIRVAREEYEAAVEDFRHSHGLYRTLAYRSREVRALVWLGEALNGANRPHEASAAVEKARFLLRGLGEHDPDAAVERERHRP</sequence>
<protein>
    <submittedName>
        <fullName evidence="3">Transcriptional regulator, SARP family protein</fullName>
    </submittedName>
</protein>
<dbReference type="SUPFAM" id="SSF48452">
    <property type="entry name" value="TPR-like"/>
    <property type="match status" value="2"/>
</dbReference>
<organism evidence="3 4">
    <name type="scientific">Streptomyces clavuligerus</name>
    <dbReference type="NCBI Taxonomy" id="1901"/>
    <lineage>
        <taxon>Bacteria</taxon>
        <taxon>Bacillati</taxon>
        <taxon>Actinomycetota</taxon>
        <taxon>Actinomycetes</taxon>
        <taxon>Kitasatosporales</taxon>
        <taxon>Streptomycetaceae</taxon>
        <taxon>Streptomyces</taxon>
    </lineage>
</organism>
<dbReference type="eggNOG" id="COG3629">
    <property type="taxonomic scope" value="Bacteria"/>
</dbReference>
<dbReference type="Pfam" id="PF03704">
    <property type="entry name" value="BTAD"/>
    <property type="match status" value="1"/>
</dbReference>
<keyword evidence="4" id="KW-1185">Reference proteome</keyword>
<dbReference type="eggNOG" id="COG3903">
    <property type="taxonomic scope" value="Bacteria"/>
</dbReference>
<gene>
    <name evidence="3" type="ORF">SCLAV_5476</name>
</gene>
<dbReference type="Gene3D" id="1.25.40.10">
    <property type="entry name" value="Tetratricopeptide repeat domain"/>
    <property type="match status" value="2"/>
</dbReference>
<reference evidence="3 4" key="1">
    <citation type="journal article" date="2010" name="Genome Biol. Evol.">
        <title>The sequence of a 1.8-mb bacterial linear plasmid reveals a rich evolutionary reservoir of secondary metabolic pathways.</title>
        <authorList>
            <person name="Medema M.H."/>
            <person name="Trefzer A."/>
            <person name="Kovalchuk A."/>
            <person name="van den Berg M."/>
            <person name="Mueller U."/>
            <person name="Heijne W."/>
            <person name="Wu L."/>
            <person name="Alam M.T."/>
            <person name="Ronning C.M."/>
            <person name="Nierman W.C."/>
            <person name="Bovenberg R.A.L."/>
            <person name="Breitling R."/>
            <person name="Takano E."/>
        </authorList>
    </citation>
    <scope>NUCLEOTIDE SEQUENCE [LARGE SCALE GENOMIC DNA]</scope>
    <source>
        <strain evidence="4">ATCC 27064 / DSM 738 / JCM 4710 / NBRC 13307 / NCIMB 12785 / NRRL 3585 / VKM Ac-602</strain>
    </source>
</reference>
<dbReference type="PANTHER" id="PTHR47691:SF3">
    <property type="entry name" value="HTH-TYPE TRANSCRIPTIONAL REGULATOR RV0890C-RELATED"/>
    <property type="match status" value="1"/>
</dbReference>
<dbReference type="SMART" id="SM01043">
    <property type="entry name" value="BTAD"/>
    <property type="match status" value="1"/>
</dbReference>
<dbReference type="InterPro" id="IPR011990">
    <property type="entry name" value="TPR-like_helical_dom_sf"/>
</dbReference>